<comment type="caution">
    <text evidence="1">The sequence shown here is derived from an EMBL/GenBank/DDBJ whole genome shotgun (WGS) entry which is preliminary data.</text>
</comment>
<proteinExistence type="predicted"/>
<dbReference type="InterPro" id="IPR018755">
    <property type="entry name" value="Phage_Mu_Gp48"/>
</dbReference>
<dbReference type="Proteomes" id="UP000018454">
    <property type="component" value="Unassembled WGS sequence"/>
</dbReference>
<accession>F1YRH4</accession>
<gene>
    <name evidence="1" type="ORF">APO_0506</name>
</gene>
<organism evidence="1 2">
    <name type="scientific">Acetobacter pomorum DM001</name>
    <dbReference type="NCBI Taxonomy" id="945681"/>
    <lineage>
        <taxon>Bacteria</taxon>
        <taxon>Pseudomonadati</taxon>
        <taxon>Pseudomonadota</taxon>
        <taxon>Alphaproteobacteria</taxon>
        <taxon>Acetobacterales</taxon>
        <taxon>Acetobacteraceae</taxon>
        <taxon>Acetobacter</taxon>
    </lineage>
</organism>
<reference evidence="1 2" key="1">
    <citation type="journal article" date="2011" name="Science">
        <title>Drosophila microbiome modulates host developmental and metabolic homeostasis via insulin signaling.</title>
        <authorList>
            <person name="Shin S.C."/>
            <person name="Kim S.H."/>
            <person name="You H."/>
            <person name="Kim B."/>
            <person name="Kim A.C."/>
            <person name="Lee K.A."/>
            <person name="Yoon J.H."/>
            <person name="Ryu J.H."/>
            <person name="Lee W.J."/>
        </authorList>
    </citation>
    <scope>NUCLEOTIDE SEQUENCE [LARGE SCALE GENOMIC DNA]</scope>
    <source>
        <strain evidence="1 2">DM001</strain>
    </source>
</reference>
<protein>
    <submittedName>
        <fullName evidence="1">Tail Protein</fullName>
    </submittedName>
</protein>
<sequence length="189" mass="20370">MADRIMSRTADDIRAEWLSDFIPPGAPWNRSADGNLAKLLLPFCATLAQIEGDIESLALEISPQNATKLLADYEAVLGPDPCGRDQGVLTIAQRQQLAFQRWIASGGQSLAYYQQLAAAAGYHITITEIEPYVCDGDDAVCAAAVCSTPADLAVVVITLPNRNTGLECPILRNKQAETEIVFEYADEAA</sequence>
<dbReference type="Pfam" id="PF10076">
    <property type="entry name" value="Phage_Mu_Gp48"/>
    <property type="match status" value="1"/>
</dbReference>
<evidence type="ECO:0000313" key="1">
    <source>
        <dbReference type="EMBL" id="EGE48659.1"/>
    </source>
</evidence>
<name>F1YRH4_9PROT</name>
<dbReference type="AlphaFoldDB" id="F1YRH4"/>
<evidence type="ECO:0000313" key="2">
    <source>
        <dbReference type="Proteomes" id="UP000018454"/>
    </source>
</evidence>
<dbReference type="EMBL" id="AEUP01000010">
    <property type="protein sequence ID" value="EGE48659.1"/>
    <property type="molecule type" value="Genomic_DNA"/>
</dbReference>